<organism evidence="2 3">
    <name type="scientific">Cyclospora cayetanensis</name>
    <dbReference type="NCBI Taxonomy" id="88456"/>
    <lineage>
        <taxon>Eukaryota</taxon>
        <taxon>Sar</taxon>
        <taxon>Alveolata</taxon>
        <taxon>Apicomplexa</taxon>
        <taxon>Conoidasida</taxon>
        <taxon>Coccidia</taxon>
        <taxon>Eucoccidiorida</taxon>
        <taxon>Eimeriorina</taxon>
        <taxon>Eimeriidae</taxon>
        <taxon>Cyclospora</taxon>
    </lineage>
</organism>
<evidence type="ECO:0000256" key="1">
    <source>
        <dbReference type="SAM" id="MobiDB-lite"/>
    </source>
</evidence>
<accession>A0A1D3D0Y8</accession>
<reference evidence="2 3" key="1">
    <citation type="journal article" date="2016" name="BMC Genomics">
        <title>Comparative genomics reveals Cyclospora cayetanensis possesses coccidia-like metabolism and invasion components but unique surface antigens.</title>
        <authorList>
            <person name="Liu S."/>
            <person name="Wang L."/>
            <person name="Zheng H."/>
            <person name="Xu Z."/>
            <person name="Roellig D.M."/>
            <person name="Li N."/>
            <person name="Frace M.A."/>
            <person name="Tang K."/>
            <person name="Arrowood M.J."/>
            <person name="Moss D.M."/>
            <person name="Zhang L."/>
            <person name="Feng Y."/>
            <person name="Xiao L."/>
        </authorList>
    </citation>
    <scope>NUCLEOTIDE SEQUENCE [LARGE SCALE GENOMIC DNA]</scope>
    <source>
        <strain evidence="2 3">CHN_HEN01</strain>
    </source>
</reference>
<dbReference type="VEuPathDB" id="ToxoDB:cyc_04856"/>
<sequence>MVGASTQISQSLKRKQATEATEHLWHPLQRLQDAEHTCICPTLELPSLPVFALTFSQYPYSLKDLFSRIMGKRAQPCENAQGASLTPGAPPVREGPSEGSLPALLPC</sequence>
<proteinExistence type="predicted"/>
<name>A0A1D3D0Y8_9EIME</name>
<dbReference type="InParanoid" id="A0A1D3D0Y8"/>
<comment type="caution">
    <text evidence="2">The sequence shown here is derived from an EMBL/GenBank/DDBJ whole genome shotgun (WGS) entry which is preliminary data.</text>
</comment>
<feature type="region of interest" description="Disordered" evidence="1">
    <location>
        <begin position="78"/>
        <end position="107"/>
    </location>
</feature>
<evidence type="ECO:0000313" key="3">
    <source>
        <dbReference type="Proteomes" id="UP000095192"/>
    </source>
</evidence>
<evidence type="ECO:0000313" key="2">
    <source>
        <dbReference type="EMBL" id="OEH77094.1"/>
    </source>
</evidence>
<dbReference type="AlphaFoldDB" id="A0A1D3D0Y8"/>
<dbReference type="Proteomes" id="UP000095192">
    <property type="component" value="Unassembled WGS sequence"/>
</dbReference>
<gene>
    <name evidence="2" type="ORF">cyc_04856</name>
</gene>
<keyword evidence="3" id="KW-1185">Reference proteome</keyword>
<dbReference type="EMBL" id="JROU02001207">
    <property type="protein sequence ID" value="OEH77094.1"/>
    <property type="molecule type" value="Genomic_DNA"/>
</dbReference>
<protein>
    <submittedName>
        <fullName evidence="2">Uncharacterized protein</fullName>
    </submittedName>
</protein>